<dbReference type="PANTHER" id="PTHR46170">
    <property type="entry name" value="GATOR COMPLEX PROTEIN WDR59"/>
    <property type="match status" value="1"/>
</dbReference>
<dbReference type="SUPFAM" id="SSF50978">
    <property type="entry name" value="WD40 repeat-like"/>
    <property type="match status" value="1"/>
</dbReference>
<keyword evidence="1 3" id="KW-0853">WD repeat</keyword>
<dbReference type="PANTHER" id="PTHR46170:SF1">
    <property type="entry name" value="GATOR COMPLEX PROTEIN WDR59"/>
    <property type="match status" value="1"/>
</dbReference>
<dbReference type="GO" id="GO:0034198">
    <property type="term" value="P:cellular response to amino acid starvation"/>
    <property type="evidence" value="ECO:0007669"/>
    <property type="project" value="TreeGrafter"/>
</dbReference>
<dbReference type="PROSITE" id="PS50082">
    <property type="entry name" value="WD_REPEATS_2"/>
    <property type="match status" value="1"/>
</dbReference>
<keyword evidence="5" id="KW-1185">Reference proteome</keyword>
<dbReference type="Gene3D" id="2.130.10.10">
    <property type="entry name" value="YVTN repeat-like/Quinoprotein amine dehydrogenase"/>
    <property type="match status" value="1"/>
</dbReference>
<evidence type="ECO:0000256" key="1">
    <source>
        <dbReference type="ARBA" id="ARBA00022574"/>
    </source>
</evidence>
<dbReference type="InterPro" id="IPR015943">
    <property type="entry name" value="WD40/YVTN_repeat-like_dom_sf"/>
</dbReference>
<evidence type="ECO:0000256" key="3">
    <source>
        <dbReference type="PROSITE-ProRule" id="PRU00221"/>
    </source>
</evidence>
<dbReference type="EMBL" id="MU151595">
    <property type="protein sequence ID" value="KAF9442621.1"/>
    <property type="molecule type" value="Genomic_DNA"/>
</dbReference>
<dbReference type="AlphaFoldDB" id="A0A9P5X4D3"/>
<protein>
    <submittedName>
        <fullName evidence="4">Uncharacterized protein</fullName>
    </submittedName>
</protein>
<gene>
    <name evidence="4" type="ORF">P691DRAFT_810327</name>
</gene>
<dbReference type="InterPro" id="IPR001680">
    <property type="entry name" value="WD40_rpt"/>
</dbReference>
<dbReference type="Proteomes" id="UP000807342">
    <property type="component" value="Unassembled WGS sequence"/>
</dbReference>
<dbReference type="InterPro" id="IPR049567">
    <property type="entry name" value="WDR59-like"/>
</dbReference>
<dbReference type="OrthoDB" id="311712at2759"/>
<evidence type="ECO:0000256" key="2">
    <source>
        <dbReference type="ARBA" id="ARBA00022737"/>
    </source>
</evidence>
<dbReference type="GO" id="GO:0035591">
    <property type="term" value="F:signaling adaptor activity"/>
    <property type="evidence" value="ECO:0007669"/>
    <property type="project" value="TreeGrafter"/>
</dbReference>
<evidence type="ECO:0000313" key="4">
    <source>
        <dbReference type="EMBL" id="KAF9442621.1"/>
    </source>
</evidence>
<dbReference type="GO" id="GO:1904263">
    <property type="term" value="P:positive regulation of TORC1 signaling"/>
    <property type="evidence" value="ECO:0007669"/>
    <property type="project" value="TreeGrafter"/>
</dbReference>
<comment type="caution">
    <text evidence="4">The sequence shown here is derived from an EMBL/GenBank/DDBJ whole genome shotgun (WGS) entry which is preliminary data.</text>
</comment>
<dbReference type="GO" id="GO:0005774">
    <property type="term" value="C:vacuolar membrane"/>
    <property type="evidence" value="ECO:0007669"/>
    <property type="project" value="TreeGrafter"/>
</dbReference>
<dbReference type="GO" id="GO:0035859">
    <property type="term" value="C:Seh1-associated complex"/>
    <property type="evidence" value="ECO:0007669"/>
    <property type="project" value="TreeGrafter"/>
</dbReference>
<dbReference type="InterPro" id="IPR036322">
    <property type="entry name" value="WD40_repeat_dom_sf"/>
</dbReference>
<accession>A0A9P5X4D3</accession>
<sequence>MKDLVGDAVGNVSFCRRRGIFTLNLESPLEVPRFLPQRGTWDCIVSTSSEKLKHILKSHYHAITDINWHTTECDTVASTSSDSWIYAWDLREPQRPIIGFSAFKGTVPSSLVSFALAQL</sequence>
<name>A0A9P5X4D3_9AGAR</name>
<organism evidence="4 5">
    <name type="scientific">Macrolepiota fuliginosa MF-IS2</name>
    <dbReference type="NCBI Taxonomy" id="1400762"/>
    <lineage>
        <taxon>Eukaryota</taxon>
        <taxon>Fungi</taxon>
        <taxon>Dikarya</taxon>
        <taxon>Basidiomycota</taxon>
        <taxon>Agaricomycotina</taxon>
        <taxon>Agaricomycetes</taxon>
        <taxon>Agaricomycetidae</taxon>
        <taxon>Agaricales</taxon>
        <taxon>Agaricineae</taxon>
        <taxon>Agaricaceae</taxon>
        <taxon>Macrolepiota</taxon>
    </lineage>
</organism>
<evidence type="ECO:0000313" key="5">
    <source>
        <dbReference type="Proteomes" id="UP000807342"/>
    </source>
</evidence>
<dbReference type="InterPro" id="IPR019775">
    <property type="entry name" value="WD40_repeat_CS"/>
</dbReference>
<keyword evidence="2" id="KW-0677">Repeat</keyword>
<dbReference type="SMART" id="SM00320">
    <property type="entry name" value="WD40"/>
    <property type="match status" value="1"/>
</dbReference>
<feature type="repeat" description="WD" evidence="3">
    <location>
        <begin position="56"/>
        <end position="98"/>
    </location>
</feature>
<dbReference type="PROSITE" id="PS00678">
    <property type="entry name" value="WD_REPEATS_1"/>
    <property type="match status" value="1"/>
</dbReference>
<reference evidence="4" key="1">
    <citation type="submission" date="2020-11" db="EMBL/GenBank/DDBJ databases">
        <authorList>
            <consortium name="DOE Joint Genome Institute"/>
            <person name="Ahrendt S."/>
            <person name="Riley R."/>
            <person name="Andreopoulos W."/>
            <person name="Labutti K."/>
            <person name="Pangilinan J."/>
            <person name="Ruiz-Duenas F.J."/>
            <person name="Barrasa J.M."/>
            <person name="Sanchez-Garcia M."/>
            <person name="Camarero S."/>
            <person name="Miyauchi S."/>
            <person name="Serrano A."/>
            <person name="Linde D."/>
            <person name="Babiker R."/>
            <person name="Drula E."/>
            <person name="Ayuso-Fernandez I."/>
            <person name="Pacheco R."/>
            <person name="Padilla G."/>
            <person name="Ferreira P."/>
            <person name="Barriuso J."/>
            <person name="Kellner H."/>
            <person name="Castanera R."/>
            <person name="Alfaro M."/>
            <person name="Ramirez L."/>
            <person name="Pisabarro A.G."/>
            <person name="Kuo A."/>
            <person name="Tritt A."/>
            <person name="Lipzen A."/>
            <person name="He G."/>
            <person name="Yan M."/>
            <person name="Ng V."/>
            <person name="Cullen D."/>
            <person name="Martin F."/>
            <person name="Rosso M.-N."/>
            <person name="Henrissat B."/>
            <person name="Hibbett D."/>
            <person name="Martinez A.T."/>
            <person name="Grigoriev I.V."/>
        </authorList>
    </citation>
    <scope>NUCLEOTIDE SEQUENCE</scope>
    <source>
        <strain evidence="4">MF-IS2</strain>
    </source>
</reference>
<proteinExistence type="predicted"/>